<evidence type="ECO:0000259" key="3">
    <source>
        <dbReference type="SMART" id="SM00906"/>
    </source>
</evidence>
<organism evidence="4 5">
    <name type="scientific">Neofusicoccum ribis</name>
    <dbReference type="NCBI Taxonomy" id="45134"/>
    <lineage>
        <taxon>Eukaryota</taxon>
        <taxon>Fungi</taxon>
        <taxon>Dikarya</taxon>
        <taxon>Ascomycota</taxon>
        <taxon>Pezizomycotina</taxon>
        <taxon>Dothideomycetes</taxon>
        <taxon>Dothideomycetes incertae sedis</taxon>
        <taxon>Botryosphaeriales</taxon>
        <taxon>Botryosphaeriaceae</taxon>
        <taxon>Neofusicoccum</taxon>
    </lineage>
</organism>
<dbReference type="InterPro" id="IPR007219">
    <property type="entry name" value="XnlR_reg_dom"/>
</dbReference>
<comment type="caution">
    <text evidence="4">The sequence shown here is derived from an EMBL/GenBank/DDBJ whole genome shotgun (WGS) entry which is preliminary data.</text>
</comment>
<dbReference type="CDD" id="cd12148">
    <property type="entry name" value="fungal_TF_MHR"/>
    <property type="match status" value="1"/>
</dbReference>
<name>A0ABR3SY46_9PEZI</name>
<dbReference type="Proteomes" id="UP001521116">
    <property type="component" value="Unassembled WGS sequence"/>
</dbReference>
<keyword evidence="1" id="KW-0539">Nucleus</keyword>
<gene>
    <name evidence="4" type="ORF">SLS56_003844</name>
</gene>
<feature type="domain" description="Xylanolytic transcriptional activator regulatory" evidence="3">
    <location>
        <begin position="151"/>
        <end position="224"/>
    </location>
</feature>
<proteinExistence type="predicted"/>
<dbReference type="Pfam" id="PF04082">
    <property type="entry name" value="Fungal_trans"/>
    <property type="match status" value="1"/>
</dbReference>
<evidence type="ECO:0000313" key="5">
    <source>
        <dbReference type="Proteomes" id="UP001521116"/>
    </source>
</evidence>
<accession>A0ABR3SY46</accession>
<dbReference type="SMART" id="SM00906">
    <property type="entry name" value="Fungal_trans"/>
    <property type="match status" value="1"/>
</dbReference>
<feature type="region of interest" description="Disordered" evidence="2">
    <location>
        <begin position="1"/>
        <end position="38"/>
    </location>
</feature>
<dbReference type="PANTHER" id="PTHR31668">
    <property type="entry name" value="GLUCOSE TRANSPORT TRANSCRIPTION REGULATOR RGT1-RELATED-RELATED"/>
    <property type="match status" value="1"/>
</dbReference>
<protein>
    <recommendedName>
        <fullName evidence="3">Xylanolytic transcriptional activator regulatory domain-containing protein</fullName>
    </recommendedName>
</protein>
<evidence type="ECO:0000313" key="4">
    <source>
        <dbReference type="EMBL" id="KAL1632264.1"/>
    </source>
</evidence>
<keyword evidence="5" id="KW-1185">Reference proteome</keyword>
<evidence type="ECO:0000256" key="1">
    <source>
        <dbReference type="ARBA" id="ARBA00023242"/>
    </source>
</evidence>
<dbReference type="PANTHER" id="PTHR31668:SF4">
    <property type="entry name" value="TRANSCRIPTIONAL ACTIVATOR PROTEIN DAL81"/>
    <property type="match status" value="1"/>
</dbReference>
<dbReference type="InterPro" id="IPR050797">
    <property type="entry name" value="Carb_Metab_Trans_Reg"/>
</dbReference>
<sequence length="408" mass="46680">MHCQYQSKPNPRRRREKATSPTDVTQDKDPLISSTKGADPVKAPEWIYQFVGLSGDQDPFVLRHCLFDGSNHYRRPDWACYRVKNDLSNEIPLHFSAVPEAHLDARPAYYPASTCLDKALPYQDDLFRTFFEVVHTSYPLLDASRLELAPSWGTLHAIVGMAQEAGLNVDPTRWDISQSDKNRRIRMWWALYIHDKWTALGLGRPSYIHDEDCNVPLPSLENIPTQSWNGLKLPRRSAMQFVAMAALTTILSDILKTFYTMKALDRLRGLSPEAMYELMQHFQGRLNVFYDDYLLPLNDFEDETFLDPTAVSRINFATAGGFMFSLLLTSTDDDEIEYWTSQIARYRRLLELQSLSFDTTKLAAVRMGLLASMSGTEDGRTARVEAMEKLKPEEAFCRDFGVDTVCVM</sequence>
<reference evidence="4 5" key="1">
    <citation type="submission" date="2024-02" db="EMBL/GenBank/DDBJ databases">
        <title>De novo assembly and annotation of 12 fungi associated with fruit tree decline syndrome in Ontario, Canada.</title>
        <authorList>
            <person name="Sulman M."/>
            <person name="Ellouze W."/>
            <person name="Ilyukhin E."/>
        </authorList>
    </citation>
    <scope>NUCLEOTIDE SEQUENCE [LARGE SCALE GENOMIC DNA]</scope>
    <source>
        <strain evidence="4 5">M1-105</strain>
    </source>
</reference>
<evidence type="ECO:0000256" key="2">
    <source>
        <dbReference type="SAM" id="MobiDB-lite"/>
    </source>
</evidence>
<dbReference type="EMBL" id="JAJVDC020000032">
    <property type="protein sequence ID" value="KAL1632264.1"/>
    <property type="molecule type" value="Genomic_DNA"/>
</dbReference>